<keyword evidence="9" id="KW-1185">Reference proteome</keyword>
<dbReference type="Proteomes" id="UP000054383">
    <property type="component" value="Unassembled WGS sequence"/>
</dbReference>
<dbReference type="Pfam" id="PF00083">
    <property type="entry name" value="Sugar_tr"/>
    <property type="match status" value="2"/>
</dbReference>
<dbReference type="Pfam" id="PF04145">
    <property type="entry name" value="Ctr"/>
    <property type="match status" value="1"/>
</dbReference>
<dbReference type="InterPro" id="IPR020846">
    <property type="entry name" value="MFS_dom"/>
</dbReference>
<sequence length="851" mass="93942">MGRLHRLYKTDRARDFDHETDRYVRMQQIYDTIDRQKFQWIVVFVAGVGFFLDGYTSQLFASNIALPMITYVYWRDDISSHRTTFINIATLAGTLIGQVAFGFLADKNGRKKMYGVELVLLITSTLGVTMASTGTHGSMSIFAWLIWWRIVTGIGVGADYPLSAVITSEFAPTKHRARMLATVFFMQPLGQVAGNLVSLIVVAVTRGNGDTDTVRAVDIMWRWVIGIGVVPAVVASLFRFAIPETPRYLLDIDNDPIKAEFDASALFGEPATELDPELDRPWDGSTLPVSSSFSQISAGGSVDGSSIVGGSIATNTEYTLHPPTLQSHWRLAWNDMVHFFWTEGNWRTLMGTSLAWLFLDFGFYGIGLSSPQFLAKIWGSLRLHGSAPMWMTDDDPNANVFNMFFNTSVHAMVILNTGSVVGGLLVILIVPKFDRVSLQKYGFIVLAALFIAMGTMFITTQKEGPVAVVLYIIGQLLFNLGPNVTTYMIPAEVFPTRYRAFCHGLSAGAGKLGSILVQLLSAYYNIGSTGTNNSQTQRYGWILVVFSAAMIIGAAVTHFFIPPLQRKPRRARHSCSMASFWNGDKEKTLETLALGRLGESSRYAVRRTRSVHRVHVRAYEGSIATSTGKFIMDMSSMTMGSATTTASAAMSSMTGMSGMSSMDMGGSCKISMLWNWNTIDACFISSSWQIKSRGMFAGCCIGVILLVMSLEALRRLSKEYDRYILRRFKRQVALDASYANTTTSTTTATNTQADSTIKTAQPQAKTVCTPPLRFRPSLVQQSIRALLHMVTFAVAYFVMLLAMYYNGYFIICIFIGAYLGGFVFNWESISISVEPNSMATAATEEVTVCCG</sequence>
<dbReference type="Gene3D" id="1.20.1250.20">
    <property type="entry name" value="MFS general substrate transporter like domains"/>
    <property type="match status" value="2"/>
</dbReference>
<dbReference type="SUPFAM" id="SSF103473">
    <property type="entry name" value="MFS general substrate transporter"/>
    <property type="match status" value="1"/>
</dbReference>
<dbReference type="GO" id="GO:0016020">
    <property type="term" value="C:membrane"/>
    <property type="evidence" value="ECO:0007669"/>
    <property type="project" value="UniProtKB-SubCell"/>
</dbReference>
<comment type="subcellular location">
    <subcellularLocation>
        <location evidence="1">Membrane</location>
        <topology evidence="1">Multi-pass membrane protein</topology>
    </subcellularLocation>
</comment>
<feature type="transmembrane region" description="Helical" evidence="6">
    <location>
        <begin position="146"/>
        <end position="167"/>
    </location>
</feature>
<proteinExistence type="predicted"/>
<feature type="transmembrane region" description="Helical" evidence="6">
    <location>
        <begin position="441"/>
        <end position="460"/>
    </location>
</feature>
<dbReference type="AlphaFoldDB" id="A0A0U1LUQ0"/>
<evidence type="ECO:0000256" key="5">
    <source>
        <dbReference type="ARBA" id="ARBA00023136"/>
    </source>
</evidence>
<keyword evidence="2" id="KW-0813">Transport</keyword>
<feature type="transmembrane region" description="Helical" evidence="6">
    <location>
        <begin position="409"/>
        <end position="429"/>
    </location>
</feature>
<evidence type="ECO:0000256" key="1">
    <source>
        <dbReference type="ARBA" id="ARBA00004141"/>
    </source>
</evidence>
<dbReference type="InterPro" id="IPR007274">
    <property type="entry name" value="Cop_transporter"/>
</dbReference>
<dbReference type="InterPro" id="IPR036259">
    <property type="entry name" value="MFS_trans_sf"/>
</dbReference>
<evidence type="ECO:0000256" key="6">
    <source>
        <dbReference type="SAM" id="Phobius"/>
    </source>
</evidence>
<dbReference type="OMA" id="FNWESIS"/>
<feature type="transmembrane region" description="Helical" evidence="6">
    <location>
        <begin position="85"/>
        <end position="104"/>
    </location>
</feature>
<accession>A0A0U1LUQ0</accession>
<gene>
    <name evidence="8" type="ORF">PISL3812_04148</name>
</gene>
<dbReference type="PROSITE" id="PS00217">
    <property type="entry name" value="SUGAR_TRANSPORT_2"/>
    <property type="match status" value="1"/>
</dbReference>
<name>A0A0U1LUQ0_TALIS</name>
<feature type="transmembrane region" description="Helical" evidence="6">
    <location>
        <begin position="223"/>
        <end position="242"/>
    </location>
</feature>
<reference evidence="8 9" key="1">
    <citation type="submission" date="2015-04" db="EMBL/GenBank/DDBJ databases">
        <authorList>
            <person name="Syromyatnikov M.Y."/>
            <person name="Popov V.N."/>
        </authorList>
    </citation>
    <scope>NUCLEOTIDE SEQUENCE [LARGE SCALE GENOMIC DNA]</scope>
    <source>
        <strain evidence="8">WF-38-12</strain>
    </source>
</reference>
<keyword evidence="5 6" id="KW-0472">Membrane</keyword>
<feature type="transmembrane region" description="Helical" evidence="6">
    <location>
        <begin position="808"/>
        <end position="826"/>
    </location>
</feature>
<feature type="transmembrane region" description="Helical" evidence="6">
    <location>
        <begin position="695"/>
        <end position="713"/>
    </location>
</feature>
<dbReference type="GO" id="GO:0005375">
    <property type="term" value="F:copper ion transmembrane transporter activity"/>
    <property type="evidence" value="ECO:0007669"/>
    <property type="project" value="InterPro"/>
</dbReference>
<feature type="domain" description="Major facilitator superfamily (MFS) profile" evidence="7">
    <location>
        <begin position="42"/>
        <end position="565"/>
    </location>
</feature>
<feature type="transmembrane region" description="Helical" evidence="6">
    <location>
        <begin position="179"/>
        <end position="203"/>
    </location>
</feature>
<dbReference type="InterPro" id="IPR005829">
    <property type="entry name" value="Sugar_transporter_CS"/>
</dbReference>
<dbReference type="STRING" id="28573.A0A0U1LUQ0"/>
<dbReference type="PANTHER" id="PTHR23511">
    <property type="entry name" value="SYNAPTIC VESICLE GLYCOPROTEIN 2"/>
    <property type="match status" value="1"/>
</dbReference>
<keyword evidence="4 6" id="KW-1133">Transmembrane helix</keyword>
<organism evidence="8 9">
    <name type="scientific">Talaromyces islandicus</name>
    <name type="common">Penicillium islandicum</name>
    <dbReference type="NCBI Taxonomy" id="28573"/>
    <lineage>
        <taxon>Eukaryota</taxon>
        <taxon>Fungi</taxon>
        <taxon>Dikarya</taxon>
        <taxon>Ascomycota</taxon>
        <taxon>Pezizomycotina</taxon>
        <taxon>Eurotiomycetes</taxon>
        <taxon>Eurotiomycetidae</taxon>
        <taxon>Eurotiales</taxon>
        <taxon>Trichocomaceae</taxon>
        <taxon>Talaromyces</taxon>
        <taxon>Talaromyces sect. Islandici</taxon>
    </lineage>
</organism>
<feature type="transmembrane region" description="Helical" evidence="6">
    <location>
        <begin position="116"/>
        <end position="134"/>
    </location>
</feature>
<evidence type="ECO:0000313" key="8">
    <source>
        <dbReference type="EMBL" id="CRG87133.1"/>
    </source>
</evidence>
<evidence type="ECO:0000256" key="3">
    <source>
        <dbReference type="ARBA" id="ARBA00022692"/>
    </source>
</evidence>
<protein>
    <submittedName>
        <fullName evidence="8">Putative inorganic phosphate transporter C8E4,01c</fullName>
    </submittedName>
</protein>
<dbReference type="InterPro" id="IPR005828">
    <property type="entry name" value="MFS_sugar_transport-like"/>
</dbReference>
<dbReference type="PROSITE" id="PS50850">
    <property type="entry name" value="MFS"/>
    <property type="match status" value="1"/>
</dbReference>
<dbReference type="PANTHER" id="PTHR23511:SF34">
    <property type="entry name" value="SYNAPTIC VESICLE GLYCOPROTEIN 2"/>
    <property type="match status" value="1"/>
</dbReference>
<evidence type="ECO:0000256" key="4">
    <source>
        <dbReference type="ARBA" id="ARBA00022989"/>
    </source>
</evidence>
<evidence type="ECO:0000313" key="9">
    <source>
        <dbReference type="Proteomes" id="UP000054383"/>
    </source>
</evidence>
<dbReference type="EMBL" id="CVMT01000003">
    <property type="protein sequence ID" value="CRG87133.1"/>
    <property type="molecule type" value="Genomic_DNA"/>
</dbReference>
<feature type="transmembrane region" description="Helical" evidence="6">
    <location>
        <begin position="501"/>
        <end position="526"/>
    </location>
</feature>
<evidence type="ECO:0000259" key="7">
    <source>
        <dbReference type="PROSITE" id="PS50850"/>
    </source>
</evidence>
<evidence type="ECO:0000256" key="2">
    <source>
        <dbReference type="ARBA" id="ARBA00022448"/>
    </source>
</evidence>
<feature type="transmembrane region" description="Helical" evidence="6">
    <location>
        <begin position="783"/>
        <end position="802"/>
    </location>
</feature>
<feature type="transmembrane region" description="Helical" evidence="6">
    <location>
        <begin position="466"/>
        <end position="489"/>
    </location>
</feature>
<keyword evidence="3 6" id="KW-0812">Transmembrane</keyword>
<feature type="transmembrane region" description="Helical" evidence="6">
    <location>
        <begin position="538"/>
        <end position="561"/>
    </location>
</feature>
<dbReference type="OrthoDB" id="433512at2759"/>
<feature type="transmembrane region" description="Helical" evidence="6">
    <location>
        <begin position="40"/>
        <end position="65"/>
    </location>
</feature>